<dbReference type="GeneID" id="20098341"/>
<organism evidence="1 2">
    <name type="scientific">Penaeus monodon nudivirus</name>
    <dbReference type="NCBI Taxonomy" id="1529056"/>
    <lineage>
        <taxon>Viruses</taxon>
        <taxon>Viruses incertae sedis</taxon>
        <taxon>Naldaviricetes</taxon>
        <taxon>Lefavirales</taxon>
        <taxon>Nudiviridae</taxon>
        <taxon>Gammanudivirus</taxon>
        <taxon>Gammanudivirus pemonodonis</taxon>
    </lineage>
</organism>
<dbReference type="RefSeq" id="YP_009051873.1">
    <property type="nucleotide sequence ID" value="NC_024692.1"/>
</dbReference>
<proteinExistence type="predicted"/>
<accession>A0A076FCY7</accession>
<reference evidence="1 2" key="1">
    <citation type="journal article" date="2014" name="BMC Genomics">
        <title>The genome and occlusion bodies of marine Penaeus monodon nudivirus (PmNV, also known as MBV and PemoNPV) suggest that it should be assigned to a new nudivirus genus that is distinct from the terrestrial nudiviruses.</title>
        <authorList>
            <person name="Yang Y.T."/>
            <person name="Lee D.Y."/>
            <person name="Wang Y."/>
            <person name="Hu J.M."/>
            <person name="Li W.H."/>
            <person name="Leu J.H."/>
            <person name="Chang G.D."/>
            <person name="Ke H.M."/>
            <person name="Kang S.T."/>
            <person name="Lin S.S."/>
            <person name="Kou G.H."/>
            <person name="Lo C.F."/>
        </authorList>
    </citation>
    <scope>NUCLEOTIDE SEQUENCE [LARGE SCALE GENOMIC DNA]</scope>
    <source>
        <strain evidence="1">Indonesia</strain>
    </source>
</reference>
<protein>
    <submittedName>
        <fullName evidence="1">Uncharacterized protein</fullName>
    </submittedName>
</protein>
<sequence>MNPINRDIMEEVMNIPIEEVAENQVVPGQHQMEVPTTDNTIYSDGTELATDAMIGNFLNNPSAEPILDDVGDLAELECEELTSQPLLPAEPIDISLESFKQRFVSIINYEMKDCTTLADTTDKMANAFRSLRLQLLNHIKEDFLDSDSCKNYNWYVIGFSIFKFIYAQTYQLKNLAGVEAFTSCRLRQNLYCDADPYCMIDSLRLDLSVIGFNENWLMRNIRECYATRNFPREFIEQEITFIDQSHFDFDSVMHMTLSRKSKEVYVKPLYAFIMETLRPVMNSITLDKIIAPCQWAKFRYDNIKDTYEMKFLLNKKELDTNMANGRHTTMSIKTSVELPIDSVIGVYFHFDDTDKIIKSYYTQAGVRVALNYSKNSRLEFEFEKLDSHSMECIIGRFKFALVNNILSVWLKDQSIEVSTTVTANSEDTQYADLYE</sequence>
<evidence type="ECO:0000313" key="1">
    <source>
        <dbReference type="EMBL" id="AII15823.1"/>
    </source>
</evidence>
<dbReference type="KEGG" id="vg:20098341"/>
<dbReference type="EMBL" id="KJ184318">
    <property type="protein sequence ID" value="AII15823.1"/>
    <property type="molecule type" value="Genomic_DNA"/>
</dbReference>
<gene>
    <name evidence="1" type="ORF">PmNV_035</name>
</gene>
<name>A0A076FCY7_9VIRU</name>
<dbReference type="Proteomes" id="UP000203413">
    <property type="component" value="Segment"/>
</dbReference>
<evidence type="ECO:0000313" key="2">
    <source>
        <dbReference type="Proteomes" id="UP000203413"/>
    </source>
</evidence>
<keyword evidence="2" id="KW-1185">Reference proteome</keyword>